<dbReference type="Proteomes" id="UP000295244">
    <property type="component" value="Unassembled WGS sequence"/>
</dbReference>
<gene>
    <name evidence="1" type="ORF">E0L93_08700</name>
</gene>
<accession>A0A4R1BHU1</accession>
<keyword evidence="2" id="KW-1185">Reference proteome</keyword>
<organism evidence="1 2">
    <name type="scientific">Rubrobacter taiwanensis</name>
    <dbReference type="NCBI Taxonomy" id="185139"/>
    <lineage>
        <taxon>Bacteria</taxon>
        <taxon>Bacillati</taxon>
        <taxon>Actinomycetota</taxon>
        <taxon>Rubrobacteria</taxon>
        <taxon>Rubrobacterales</taxon>
        <taxon>Rubrobacteraceae</taxon>
        <taxon>Rubrobacter</taxon>
    </lineage>
</organism>
<dbReference type="OrthoDB" id="5242230at2"/>
<proteinExistence type="predicted"/>
<evidence type="ECO:0000313" key="2">
    <source>
        <dbReference type="Proteomes" id="UP000295244"/>
    </source>
</evidence>
<name>A0A4R1BHU1_9ACTN</name>
<reference evidence="1 2" key="1">
    <citation type="submission" date="2019-03" db="EMBL/GenBank/DDBJ databases">
        <title>Whole genome sequence of a novel Rubrobacter taiwanensis strain, isolated from Yellowstone National Park.</title>
        <authorList>
            <person name="Freed S."/>
            <person name="Ramaley R.F."/>
            <person name="Kyndt J.A."/>
        </authorList>
    </citation>
    <scope>NUCLEOTIDE SEQUENCE [LARGE SCALE GENOMIC DNA]</scope>
    <source>
        <strain evidence="1 2">Yellowstone</strain>
    </source>
</reference>
<evidence type="ECO:0000313" key="1">
    <source>
        <dbReference type="EMBL" id="TCJ16791.1"/>
    </source>
</evidence>
<dbReference type="EMBL" id="SKBU01000015">
    <property type="protein sequence ID" value="TCJ16791.1"/>
    <property type="molecule type" value="Genomic_DNA"/>
</dbReference>
<protein>
    <submittedName>
        <fullName evidence="1">Uncharacterized protein</fullName>
    </submittedName>
</protein>
<dbReference type="AlphaFoldDB" id="A0A4R1BHU1"/>
<sequence>MQDADAAGIAEGIRIEPGAPRPATILRVAGELEERGEEIVELFKDVDSPHGSFVFPIHMRREDGDVMIEVVTGEWDEETREQTIRAASILRESDFSEAEMQVLSAHPVPRDVSFFTRRTPAAVFQLGLLGRHNPDDPRSSAEAFRETAGRYWGIELDYTPESLPLVEELLLSALEEEPDLQTIEALPLCLGCYVGETIRTRAEPPGEWSSDPEWGDRHVVAFERFTADPIGQARQFLDSGPEDSIAFYGRYVLEELEGE</sequence>
<comment type="caution">
    <text evidence="1">The sequence shown here is derived from an EMBL/GenBank/DDBJ whole genome shotgun (WGS) entry which is preliminary data.</text>
</comment>